<reference evidence="3" key="1">
    <citation type="journal article" date="2021" name="IMA Fungus">
        <title>Genomic characterization of three marine fungi, including Emericellopsis atlantica sp. nov. with signatures of a generalist lifestyle and marine biomass degradation.</title>
        <authorList>
            <person name="Hagestad O.C."/>
            <person name="Hou L."/>
            <person name="Andersen J.H."/>
            <person name="Hansen E.H."/>
            <person name="Altermark B."/>
            <person name="Li C."/>
            <person name="Kuhnert E."/>
            <person name="Cox R.J."/>
            <person name="Crous P.W."/>
            <person name="Spatafora J.W."/>
            <person name="Lail K."/>
            <person name="Amirebrahimi M."/>
            <person name="Lipzen A."/>
            <person name="Pangilinan J."/>
            <person name="Andreopoulos W."/>
            <person name="Hayes R.D."/>
            <person name="Ng V."/>
            <person name="Grigoriev I.V."/>
            <person name="Jackson S.A."/>
            <person name="Sutton T.D.S."/>
            <person name="Dobson A.D.W."/>
            <person name="Rama T."/>
        </authorList>
    </citation>
    <scope>NUCLEOTIDE SEQUENCE</scope>
    <source>
        <strain evidence="3">TRa3180A</strain>
    </source>
</reference>
<comment type="caution">
    <text evidence="3">The sequence shown here is derived from an EMBL/GenBank/DDBJ whole genome shotgun (WGS) entry which is preliminary data.</text>
</comment>
<evidence type="ECO:0000259" key="2">
    <source>
        <dbReference type="Pfam" id="PF07883"/>
    </source>
</evidence>
<evidence type="ECO:0000313" key="3">
    <source>
        <dbReference type="EMBL" id="KAG9248968.1"/>
    </source>
</evidence>
<feature type="domain" description="Cupin type-2" evidence="2">
    <location>
        <begin position="67"/>
        <end position="114"/>
    </location>
</feature>
<gene>
    <name evidence="3" type="ORF">BJ878DRAFT_238200</name>
</gene>
<dbReference type="Proteomes" id="UP000887226">
    <property type="component" value="Unassembled WGS sequence"/>
</dbReference>
<dbReference type="AlphaFoldDB" id="A0A9P8CJ45"/>
<evidence type="ECO:0000313" key="4">
    <source>
        <dbReference type="Proteomes" id="UP000887226"/>
    </source>
</evidence>
<protein>
    <recommendedName>
        <fullName evidence="2">Cupin type-2 domain-containing protein</fullName>
    </recommendedName>
</protein>
<keyword evidence="1" id="KW-0479">Metal-binding</keyword>
<dbReference type="InterPro" id="IPR051610">
    <property type="entry name" value="GPI/OXD"/>
</dbReference>
<dbReference type="EMBL" id="MU253741">
    <property type="protein sequence ID" value="KAG9248968.1"/>
    <property type="molecule type" value="Genomic_DNA"/>
</dbReference>
<evidence type="ECO:0000256" key="1">
    <source>
        <dbReference type="ARBA" id="ARBA00022723"/>
    </source>
</evidence>
<dbReference type="PANTHER" id="PTHR35848:SF6">
    <property type="entry name" value="CUPIN TYPE-2 DOMAIN-CONTAINING PROTEIN"/>
    <property type="match status" value="1"/>
</dbReference>
<dbReference type="GO" id="GO:0046872">
    <property type="term" value="F:metal ion binding"/>
    <property type="evidence" value="ECO:0007669"/>
    <property type="project" value="UniProtKB-KW"/>
</dbReference>
<sequence>MRTQDTVINIPPSYTSTAPTEHSNPTDLSIPRSNYTWHTLLSSPSTPKFSLCAGIAVLPAKTGILCPHRHKQAEIYYIISGSGVTTIEGVEYVLQARSTLFMPGDAEHGIRNWGGGDEQQDAFSML</sequence>
<dbReference type="InterPro" id="IPR011051">
    <property type="entry name" value="RmlC_Cupin_sf"/>
</dbReference>
<organism evidence="3 4">
    <name type="scientific">Calycina marina</name>
    <dbReference type="NCBI Taxonomy" id="1763456"/>
    <lineage>
        <taxon>Eukaryota</taxon>
        <taxon>Fungi</taxon>
        <taxon>Dikarya</taxon>
        <taxon>Ascomycota</taxon>
        <taxon>Pezizomycotina</taxon>
        <taxon>Leotiomycetes</taxon>
        <taxon>Helotiales</taxon>
        <taxon>Pezizellaceae</taxon>
        <taxon>Calycina</taxon>
    </lineage>
</organism>
<dbReference type="PANTHER" id="PTHR35848">
    <property type="entry name" value="OXALATE-BINDING PROTEIN"/>
    <property type="match status" value="1"/>
</dbReference>
<name>A0A9P8CJ45_9HELO</name>
<keyword evidence="4" id="KW-1185">Reference proteome</keyword>
<proteinExistence type="predicted"/>
<dbReference type="Pfam" id="PF07883">
    <property type="entry name" value="Cupin_2"/>
    <property type="match status" value="1"/>
</dbReference>
<dbReference type="InterPro" id="IPR014710">
    <property type="entry name" value="RmlC-like_jellyroll"/>
</dbReference>
<dbReference type="SUPFAM" id="SSF51182">
    <property type="entry name" value="RmlC-like cupins"/>
    <property type="match status" value="1"/>
</dbReference>
<accession>A0A9P8CJ45</accession>
<dbReference type="Gene3D" id="2.60.120.10">
    <property type="entry name" value="Jelly Rolls"/>
    <property type="match status" value="1"/>
</dbReference>
<dbReference type="InterPro" id="IPR013096">
    <property type="entry name" value="Cupin_2"/>
</dbReference>
<dbReference type="OrthoDB" id="445803at2759"/>